<evidence type="ECO:0000256" key="9">
    <source>
        <dbReference type="SAM" id="MobiDB-lite"/>
    </source>
</evidence>
<keyword evidence="7" id="KW-1015">Disulfide bond</keyword>
<dbReference type="SMART" id="SM00607">
    <property type="entry name" value="FTP"/>
    <property type="match status" value="1"/>
</dbReference>
<dbReference type="SMART" id="SM00181">
    <property type="entry name" value="EGF"/>
    <property type="match status" value="4"/>
</dbReference>
<feature type="compositionally biased region" description="Polar residues" evidence="9">
    <location>
        <begin position="610"/>
        <end position="630"/>
    </location>
</feature>
<dbReference type="EC" id="3.1.3.48" evidence="2"/>
<gene>
    <name evidence="12" type="ORF">RRG08_038555</name>
</gene>
<dbReference type="SMART" id="SM00404">
    <property type="entry name" value="PTPc_motif"/>
    <property type="match status" value="2"/>
</dbReference>
<evidence type="ECO:0000313" key="12">
    <source>
        <dbReference type="EMBL" id="KAK3795479.1"/>
    </source>
</evidence>
<comment type="similarity">
    <text evidence="1">Belongs to the protein-tyrosine phosphatase family.</text>
</comment>
<dbReference type="InterPro" id="IPR006585">
    <property type="entry name" value="FTP1"/>
</dbReference>
<dbReference type="EMBL" id="JAWDGP010001052">
    <property type="protein sequence ID" value="KAK3795479.1"/>
    <property type="molecule type" value="Genomic_DNA"/>
</dbReference>
<dbReference type="SMART" id="SM00194">
    <property type="entry name" value="PTPc"/>
    <property type="match status" value="2"/>
</dbReference>
<keyword evidence="4" id="KW-0378">Hydrolase</keyword>
<dbReference type="InterPro" id="IPR029021">
    <property type="entry name" value="Prot-tyrosine_phosphatase-like"/>
</dbReference>
<protein>
    <recommendedName>
        <fullName evidence="2">protein-tyrosine-phosphatase</fullName>
        <ecNumber evidence="2">3.1.3.48</ecNumber>
    </recommendedName>
</protein>
<feature type="domain" description="Tyrosine-protein phosphatase" evidence="10">
    <location>
        <begin position="982"/>
        <end position="1257"/>
    </location>
</feature>
<evidence type="ECO:0000256" key="6">
    <source>
        <dbReference type="ARBA" id="ARBA00022912"/>
    </source>
</evidence>
<evidence type="ECO:0000256" key="4">
    <source>
        <dbReference type="ARBA" id="ARBA00022801"/>
    </source>
</evidence>
<evidence type="ECO:0000259" key="11">
    <source>
        <dbReference type="PROSITE" id="PS50056"/>
    </source>
</evidence>
<dbReference type="PANTHER" id="PTHR19134:SF562">
    <property type="entry name" value="PROTEIN-TYROSINE-PHOSPHATASE"/>
    <property type="match status" value="1"/>
</dbReference>
<evidence type="ECO:0000256" key="8">
    <source>
        <dbReference type="ARBA" id="ARBA00051722"/>
    </source>
</evidence>
<dbReference type="PRINTS" id="PR00700">
    <property type="entry name" value="PRTYPHPHTASE"/>
</dbReference>
<feature type="domain" description="Tyrosine specific protein phosphatases" evidence="11">
    <location>
        <begin position="1177"/>
        <end position="1248"/>
    </location>
</feature>
<feature type="domain" description="Tyrosine specific protein phosphatases" evidence="11">
    <location>
        <begin position="871"/>
        <end position="940"/>
    </location>
</feature>
<dbReference type="SUPFAM" id="SSF49785">
    <property type="entry name" value="Galactose-binding domain-like"/>
    <property type="match status" value="1"/>
</dbReference>
<evidence type="ECO:0000256" key="1">
    <source>
        <dbReference type="ARBA" id="ARBA00009580"/>
    </source>
</evidence>
<keyword evidence="6" id="KW-0904">Protein phosphatase</keyword>
<feature type="compositionally biased region" description="Basic and acidic residues" evidence="9">
    <location>
        <begin position="631"/>
        <end position="652"/>
    </location>
</feature>
<feature type="non-terminal residue" evidence="12">
    <location>
        <position position="1"/>
    </location>
</feature>
<evidence type="ECO:0000313" key="13">
    <source>
        <dbReference type="Proteomes" id="UP001283361"/>
    </source>
</evidence>
<sequence>AIMTGVRFVPVSKICFIYHVTLTALTVIVFSRTIYGGQTPCTTRGWFGPDCQYQCHCAGYYPCNKDNGYCRSGCHQDWFGPACQYARMGFTVNGNFNTRWLTDSKDTTCNRRTLRSVTVTLDTPIPLTWLRVVLSDAVHLSAVKISYRNKSSDSTECPESNTAKINKVSMDISCPTEYPVTSVTLSGQGVDYLCSLYISAGRNVALNQRAEQSSRFYYGYRYRWLASNAVDGLIPSRHYYKTTCSQTSFMDLNPWWQVSFTHPMEITRFILENRRDCCQEQLKKFSLTVYSVNDSYKPITYRGSDKVKSTYGLVPSPRISFPVHQVKITEGFNRERILTLCEVFIFGDIICPINRYGLKCERECNCVNQTSCFVHNGGCPSGCAPGYTGLDCSEECDVGRYGFGCTHTCSVTCGGDHNICSHTDGTCTQGCDPGYTGRLCQSTCPNGAYGVGCSQNCSITCGGPGSLCHPVDGNCLSGCDAGFIGEHCNQTCPNGSYGDGCEKTCSDYCAGDQNSCHHISGVCDQGCDPGYQGSLCIQASVQLGVILGASVIPLIICATLVGVFLRRCRKQKAKEVKGGISVPGAAAPSVGDHGRHEPSRTSEAGAFPTDSHTGQTSTPEPKSVSFSLDRQNMDGDRAEDKKLGRGENMEKDIERKRVKDIEGDRVYDNQDGDHSDTAVPAETLNTYIRQHATDSHFLEEFSSVPMVTSSPRTAGISPQNVKKNRYKNIIPYNSTRVLLQRDHKKNQSDYINASYVKGYATDELYIASQAPSDRIINDFMRMIWEQRVDRVVMLTNLTEEGKKKCSRYWPVDGEEEFGDVSARLLTTHVFAEYTIRHLRLHKNGEPTRLVTQFHFTAWPDKSVPESPWGLVDFQQRVMAVPGSGPVLVHCSAGVGRTDTFIGLCNLLKEAEATGKMDFRSVLWKLRQDRMHTIQTAEQYAFLHKMALVGHMTGGTTFKVKDMYQMLAPLESDQDGATPSVSYRQEFEALLKTCDTTSVKFRRSLEEPVESVYQNMSSVTTIRSKDRLSNIVPNERYRAVLRAETQHDDTYINAVLVPNLTKDGQDLLTQLPLPSTVTDFWRLVTQFNVGLVVAFDLDSMDSDDTIGEFLPKSETEPFENERYVVESRQKNGNSLVSEVTLTVHQKAVKILDRLNLRNKQTLTLLVCKSKLLDPECALELHKKIKSCKRGGKSRVVYMCRNGADNSGLMCVHSILLDRLEADQCLTVPLVVGSIKAIRPQVIPTYDQYKCLYSVLKLAHESQNVYGNVGDMKSLQREQDISITAVAVVALLATAAVEVSSCTVA</sequence>
<dbReference type="FunFam" id="3.90.190.10:FF:000102">
    <property type="entry name" value="Receptor-type tyrosine-protein phosphatase"/>
    <property type="match status" value="1"/>
</dbReference>
<dbReference type="GO" id="GO:0046872">
    <property type="term" value="F:metal ion binding"/>
    <property type="evidence" value="ECO:0007669"/>
    <property type="project" value="UniProtKB-KW"/>
</dbReference>
<dbReference type="SUPFAM" id="SSF52799">
    <property type="entry name" value="(Phosphotyrosine protein) phosphatases II"/>
    <property type="match status" value="2"/>
</dbReference>
<dbReference type="InterPro" id="IPR000742">
    <property type="entry name" value="EGF"/>
</dbReference>
<dbReference type="Pfam" id="PF00102">
    <property type="entry name" value="Y_phosphatase"/>
    <property type="match status" value="2"/>
</dbReference>
<dbReference type="InterPro" id="IPR008979">
    <property type="entry name" value="Galactose-bd-like_sf"/>
</dbReference>
<keyword evidence="5" id="KW-0106">Calcium</keyword>
<dbReference type="InterPro" id="IPR003595">
    <property type="entry name" value="Tyr_Pase_cat"/>
</dbReference>
<evidence type="ECO:0000259" key="10">
    <source>
        <dbReference type="PROSITE" id="PS50055"/>
    </source>
</evidence>
<keyword evidence="13" id="KW-1185">Reference proteome</keyword>
<feature type="domain" description="Tyrosine-protein phosphatase" evidence="10">
    <location>
        <begin position="697"/>
        <end position="949"/>
    </location>
</feature>
<dbReference type="InterPro" id="IPR050348">
    <property type="entry name" value="Protein-Tyr_Phosphatase"/>
</dbReference>
<evidence type="ECO:0000256" key="7">
    <source>
        <dbReference type="ARBA" id="ARBA00023157"/>
    </source>
</evidence>
<comment type="catalytic activity">
    <reaction evidence="8">
        <text>O-phospho-L-tyrosyl-[protein] + H2O = L-tyrosyl-[protein] + phosphate</text>
        <dbReference type="Rhea" id="RHEA:10684"/>
        <dbReference type="Rhea" id="RHEA-COMP:10136"/>
        <dbReference type="Rhea" id="RHEA-COMP:20101"/>
        <dbReference type="ChEBI" id="CHEBI:15377"/>
        <dbReference type="ChEBI" id="CHEBI:43474"/>
        <dbReference type="ChEBI" id="CHEBI:46858"/>
        <dbReference type="ChEBI" id="CHEBI:61978"/>
        <dbReference type="EC" id="3.1.3.48"/>
    </reaction>
</comment>
<dbReference type="Pfam" id="PF22633">
    <property type="entry name" value="F5_F8_type_C_2"/>
    <property type="match status" value="1"/>
</dbReference>
<dbReference type="InterPro" id="IPR000242">
    <property type="entry name" value="PTP_cat"/>
</dbReference>
<dbReference type="Gene3D" id="3.90.190.10">
    <property type="entry name" value="Protein tyrosine phosphatase superfamily"/>
    <property type="match status" value="2"/>
</dbReference>
<evidence type="ECO:0000256" key="3">
    <source>
        <dbReference type="ARBA" id="ARBA00022723"/>
    </source>
</evidence>
<proteinExistence type="inferred from homology"/>
<dbReference type="PROSITE" id="PS50055">
    <property type="entry name" value="TYR_PHOSPHATASE_PTP"/>
    <property type="match status" value="2"/>
</dbReference>
<organism evidence="12 13">
    <name type="scientific">Elysia crispata</name>
    <name type="common">lettuce slug</name>
    <dbReference type="NCBI Taxonomy" id="231223"/>
    <lineage>
        <taxon>Eukaryota</taxon>
        <taxon>Metazoa</taxon>
        <taxon>Spiralia</taxon>
        <taxon>Lophotrochozoa</taxon>
        <taxon>Mollusca</taxon>
        <taxon>Gastropoda</taxon>
        <taxon>Heterobranchia</taxon>
        <taxon>Euthyneura</taxon>
        <taxon>Panpulmonata</taxon>
        <taxon>Sacoglossa</taxon>
        <taxon>Placobranchoidea</taxon>
        <taxon>Plakobranchidae</taxon>
        <taxon>Elysia</taxon>
    </lineage>
</organism>
<dbReference type="PANTHER" id="PTHR19134">
    <property type="entry name" value="RECEPTOR-TYPE TYROSINE-PROTEIN PHOSPHATASE"/>
    <property type="match status" value="1"/>
</dbReference>
<keyword evidence="3" id="KW-0479">Metal-binding</keyword>
<dbReference type="SUPFAM" id="SSF57184">
    <property type="entry name" value="Growth factor receptor domain"/>
    <property type="match status" value="1"/>
</dbReference>
<dbReference type="Gene3D" id="2.60.120.260">
    <property type="entry name" value="Galactose-binding domain-like"/>
    <property type="match status" value="1"/>
</dbReference>
<dbReference type="GO" id="GO:0004725">
    <property type="term" value="F:protein tyrosine phosphatase activity"/>
    <property type="evidence" value="ECO:0007669"/>
    <property type="project" value="UniProtKB-EC"/>
</dbReference>
<accession>A0AAE1E5U1</accession>
<feature type="region of interest" description="Disordered" evidence="9">
    <location>
        <begin position="579"/>
        <end position="652"/>
    </location>
</feature>
<name>A0AAE1E5U1_9GAST</name>
<dbReference type="PROSITE" id="PS50056">
    <property type="entry name" value="TYR_PHOSPHATASE_2"/>
    <property type="match status" value="2"/>
</dbReference>
<dbReference type="Gene3D" id="2.170.300.10">
    <property type="entry name" value="Tie2 ligand-binding domain superfamily"/>
    <property type="match status" value="1"/>
</dbReference>
<dbReference type="InterPro" id="IPR009030">
    <property type="entry name" value="Growth_fac_rcpt_cys_sf"/>
</dbReference>
<dbReference type="Proteomes" id="UP001283361">
    <property type="component" value="Unassembled WGS sequence"/>
</dbReference>
<comment type="caution">
    <text evidence="12">The sequence shown here is derived from an EMBL/GenBank/DDBJ whole genome shotgun (WGS) entry which is preliminary data.</text>
</comment>
<dbReference type="InterPro" id="IPR000387">
    <property type="entry name" value="Tyr_Pase_dom"/>
</dbReference>
<evidence type="ECO:0000256" key="2">
    <source>
        <dbReference type="ARBA" id="ARBA00013064"/>
    </source>
</evidence>
<reference evidence="12" key="1">
    <citation type="journal article" date="2023" name="G3 (Bethesda)">
        <title>A reference genome for the long-term kleptoplast-retaining sea slug Elysia crispata morphotype clarki.</title>
        <authorList>
            <person name="Eastman K.E."/>
            <person name="Pendleton A.L."/>
            <person name="Shaikh M.A."/>
            <person name="Suttiyut T."/>
            <person name="Ogas R."/>
            <person name="Tomko P."/>
            <person name="Gavelis G."/>
            <person name="Widhalm J.R."/>
            <person name="Wisecaver J.H."/>
        </authorList>
    </citation>
    <scope>NUCLEOTIDE SEQUENCE</scope>
    <source>
        <strain evidence="12">ECLA1</strain>
    </source>
</reference>
<evidence type="ECO:0000256" key="5">
    <source>
        <dbReference type="ARBA" id="ARBA00022837"/>
    </source>
</evidence>